<evidence type="ECO:0000313" key="1">
    <source>
        <dbReference type="EMBL" id="EWS77744.1"/>
    </source>
</evidence>
<organism evidence="1 2">
    <name type="scientific">Xylella taiwanensis</name>
    <dbReference type="NCBI Taxonomy" id="1444770"/>
    <lineage>
        <taxon>Bacteria</taxon>
        <taxon>Pseudomonadati</taxon>
        <taxon>Pseudomonadota</taxon>
        <taxon>Gammaproteobacteria</taxon>
        <taxon>Lysobacterales</taxon>
        <taxon>Lysobacteraceae</taxon>
        <taxon>Xylella</taxon>
    </lineage>
</organism>
<accession>Z9JHT1</accession>
<name>Z9JHT1_9GAMM</name>
<sequence>MICKDVHGEEAWKAVYGIADSRAVFFELRLCPLDEDGLHCNIALITAEMVKQFNFDCGVIDVNAMYCVRCPITRNSVFN</sequence>
<protein>
    <submittedName>
        <fullName evidence="1">Uncharacterized protein</fullName>
    </submittedName>
</protein>
<gene>
    <name evidence="1" type="ORF">AF72_09345</name>
</gene>
<dbReference type="KEGG" id="xtw:AB672_10215"/>
<proteinExistence type="predicted"/>
<evidence type="ECO:0000313" key="2">
    <source>
        <dbReference type="Proteomes" id="UP000020406"/>
    </source>
</evidence>
<reference evidence="1 2" key="1">
    <citation type="journal article" date="2014" name="Genome Announc.">
        <title>Draft Genome Sequence of Xylella fastidiosa Pear Leaf Scorch Strain in Taiwan.</title>
        <authorList>
            <person name="Su C.C."/>
            <person name="Deng W.L."/>
            <person name="Jan F.J."/>
            <person name="Chang C.J."/>
            <person name="Huang H."/>
            <person name="Chen J."/>
        </authorList>
    </citation>
    <scope>NUCLEOTIDE SEQUENCE [LARGE SCALE GENOMIC DNA]</scope>
    <source>
        <strain evidence="1 2">PLS229</strain>
    </source>
</reference>
<dbReference type="EMBL" id="JDSQ01000015">
    <property type="protein sequence ID" value="EWS77744.1"/>
    <property type="molecule type" value="Genomic_DNA"/>
</dbReference>
<dbReference type="AlphaFoldDB" id="Z9JHT1"/>
<dbReference type="Proteomes" id="UP000020406">
    <property type="component" value="Unassembled WGS sequence"/>
</dbReference>
<dbReference type="PATRIC" id="fig|1444770.3.peg.2216"/>
<comment type="caution">
    <text evidence="1">The sequence shown here is derived from an EMBL/GenBank/DDBJ whole genome shotgun (WGS) entry which is preliminary data.</text>
</comment>